<proteinExistence type="predicted"/>
<gene>
    <name evidence="2" type="ORF">DBV05_g4948</name>
</gene>
<name>A0A5N5DEN7_9PEZI</name>
<sequence length="93" mass="10132">MSVPKTSWSRKQGALSSPPAACRSPEATTPLLTPHLTTPGRFGGMAAFVVYFSIYKGNLNYLRSAGFVEGFTVPKCDSYGELHHTDNGCKEEY</sequence>
<feature type="region of interest" description="Disordered" evidence="1">
    <location>
        <begin position="1"/>
        <end position="28"/>
    </location>
</feature>
<dbReference type="Proteomes" id="UP000325902">
    <property type="component" value="Unassembled WGS sequence"/>
</dbReference>
<organism evidence="2 3">
    <name type="scientific">Lasiodiplodia theobromae</name>
    <dbReference type="NCBI Taxonomy" id="45133"/>
    <lineage>
        <taxon>Eukaryota</taxon>
        <taxon>Fungi</taxon>
        <taxon>Dikarya</taxon>
        <taxon>Ascomycota</taxon>
        <taxon>Pezizomycotina</taxon>
        <taxon>Dothideomycetes</taxon>
        <taxon>Dothideomycetes incertae sedis</taxon>
        <taxon>Botryosphaeriales</taxon>
        <taxon>Botryosphaeriaceae</taxon>
        <taxon>Lasiodiplodia</taxon>
    </lineage>
</organism>
<keyword evidence="3" id="KW-1185">Reference proteome</keyword>
<evidence type="ECO:0000256" key="1">
    <source>
        <dbReference type="SAM" id="MobiDB-lite"/>
    </source>
</evidence>
<comment type="caution">
    <text evidence="2">The sequence shown here is derived from an EMBL/GenBank/DDBJ whole genome shotgun (WGS) entry which is preliminary data.</text>
</comment>
<protein>
    <submittedName>
        <fullName evidence="2">Uncharacterized protein</fullName>
    </submittedName>
</protein>
<evidence type="ECO:0000313" key="3">
    <source>
        <dbReference type="Proteomes" id="UP000325902"/>
    </source>
</evidence>
<dbReference type="AlphaFoldDB" id="A0A5N5DEN7"/>
<accession>A0A5N5DEN7</accession>
<dbReference type="EMBL" id="VCHE01000024">
    <property type="protein sequence ID" value="KAB2576343.1"/>
    <property type="molecule type" value="Genomic_DNA"/>
</dbReference>
<reference evidence="2 3" key="1">
    <citation type="journal article" date="2019" name="Sci. Rep.">
        <title>A multi-omics analysis of the grapevine pathogen Lasiodiplodia theobromae reveals that temperature affects the expression of virulence- and pathogenicity-related genes.</title>
        <authorList>
            <person name="Felix C."/>
            <person name="Meneses R."/>
            <person name="Goncalves M.F.M."/>
            <person name="Tilleman L."/>
            <person name="Duarte A.S."/>
            <person name="Jorrin-Novo J.V."/>
            <person name="Van de Peer Y."/>
            <person name="Deforce D."/>
            <person name="Van Nieuwerburgh F."/>
            <person name="Esteves A.C."/>
            <person name="Alves A."/>
        </authorList>
    </citation>
    <scope>NUCLEOTIDE SEQUENCE [LARGE SCALE GENOMIC DNA]</scope>
    <source>
        <strain evidence="2 3">LA-SOL3</strain>
    </source>
</reference>
<evidence type="ECO:0000313" key="2">
    <source>
        <dbReference type="EMBL" id="KAB2576343.1"/>
    </source>
</evidence>
<feature type="compositionally biased region" description="Polar residues" evidence="1">
    <location>
        <begin position="1"/>
        <end position="10"/>
    </location>
</feature>